<dbReference type="InterPro" id="IPR007047">
    <property type="entry name" value="Flp_Fap"/>
</dbReference>
<evidence type="ECO:0000313" key="3">
    <source>
        <dbReference type="Proteomes" id="UP000634522"/>
    </source>
</evidence>
<sequence>MKTAQIKEALSALWSDQDGVTAIEYALLAALIFGAIVVAVGLLGDAIGTLYEDIAAKVSNAAP</sequence>
<accession>A0ABX1NLT8</accession>
<organism evidence="2 3">
    <name type="scientific">Aromatoleum toluolicum</name>
    <dbReference type="NCBI Taxonomy" id="90060"/>
    <lineage>
        <taxon>Bacteria</taxon>
        <taxon>Pseudomonadati</taxon>
        <taxon>Pseudomonadota</taxon>
        <taxon>Betaproteobacteria</taxon>
        <taxon>Rhodocyclales</taxon>
        <taxon>Rhodocyclaceae</taxon>
        <taxon>Aromatoleum</taxon>
    </lineage>
</organism>
<dbReference type="Proteomes" id="UP000634522">
    <property type="component" value="Unassembled WGS sequence"/>
</dbReference>
<feature type="transmembrane region" description="Helical" evidence="1">
    <location>
        <begin position="22"/>
        <end position="43"/>
    </location>
</feature>
<evidence type="ECO:0000256" key="1">
    <source>
        <dbReference type="SAM" id="Phobius"/>
    </source>
</evidence>
<dbReference type="EMBL" id="WTVS01000060">
    <property type="protein sequence ID" value="NMG00011.1"/>
    <property type="molecule type" value="Genomic_DNA"/>
</dbReference>
<proteinExistence type="predicted"/>
<keyword evidence="3" id="KW-1185">Reference proteome</keyword>
<dbReference type="RefSeq" id="WP_169142545.1">
    <property type="nucleotide sequence ID" value="NZ_WTVS01000060.1"/>
</dbReference>
<keyword evidence="1" id="KW-0812">Transmembrane</keyword>
<comment type="caution">
    <text evidence="2">The sequence shown here is derived from an EMBL/GenBank/DDBJ whole genome shotgun (WGS) entry which is preliminary data.</text>
</comment>
<keyword evidence="1" id="KW-0472">Membrane</keyword>
<gene>
    <name evidence="2" type="ORF">GPA27_21780</name>
</gene>
<reference evidence="2 3" key="1">
    <citation type="submission" date="2019-12" db="EMBL/GenBank/DDBJ databases">
        <title>Comparative genomics gives insights into the taxonomy of the Azoarcus-Aromatoleum group and reveals separate origins of nif in the plant-associated Azoarcus and non-plant-associated Aromatoleum sub-groups.</title>
        <authorList>
            <person name="Lafos M."/>
            <person name="Maluk M."/>
            <person name="Batista M."/>
            <person name="Junghare M."/>
            <person name="Carmona M."/>
            <person name="Faoro H."/>
            <person name="Cruz L.M."/>
            <person name="Battistoni F."/>
            <person name="De Souza E."/>
            <person name="Pedrosa F."/>
            <person name="Chen W.-M."/>
            <person name="Poole P.S."/>
            <person name="Dixon R.A."/>
            <person name="James E.K."/>
        </authorList>
    </citation>
    <scope>NUCLEOTIDE SEQUENCE [LARGE SCALE GENOMIC DNA]</scope>
    <source>
        <strain evidence="2 3">T</strain>
    </source>
</reference>
<dbReference type="Pfam" id="PF04964">
    <property type="entry name" value="Flp_Fap"/>
    <property type="match status" value="1"/>
</dbReference>
<protein>
    <submittedName>
        <fullName evidence="2">Flp family type IVb pilin</fullName>
    </submittedName>
</protein>
<keyword evidence="1" id="KW-1133">Transmembrane helix</keyword>
<name>A0ABX1NLT8_9RHOO</name>
<evidence type="ECO:0000313" key="2">
    <source>
        <dbReference type="EMBL" id="NMG00011.1"/>
    </source>
</evidence>